<dbReference type="GO" id="GO:0003677">
    <property type="term" value="F:DNA binding"/>
    <property type="evidence" value="ECO:0007669"/>
    <property type="project" value="InterPro"/>
</dbReference>
<dbReference type="Gene3D" id="1.10.1740.10">
    <property type="match status" value="1"/>
</dbReference>
<dbReference type="OrthoDB" id="9780326at2"/>
<comment type="caution">
    <text evidence="7">The sequence shown here is derived from an EMBL/GenBank/DDBJ whole genome shotgun (WGS) entry which is preliminary data.</text>
</comment>
<evidence type="ECO:0000313" key="8">
    <source>
        <dbReference type="Proteomes" id="UP000467305"/>
    </source>
</evidence>
<evidence type="ECO:0000256" key="4">
    <source>
        <dbReference type="ARBA" id="ARBA00023163"/>
    </source>
</evidence>
<evidence type="ECO:0000313" key="7">
    <source>
        <dbReference type="EMBL" id="KAB1160783.1"/>
    </source>
</evidence>
<feature type="domain" description="RNA polymerase sigma-70 region 2" evidence="5">
    <location>
        <begin position="25"/>
        <end position="90"/>
    </location>
</feature>
<dbReference type="InterPro" id="IPR036388">
    <property type="entry name" value="WH-like_DNA-bd_sf"/>
</dbReference>
<name>A0A7J5AT10_9FLAO</name>
<dbReference type="InterPro" id="IPR013324">
    <property type="entry name" value="RNA_pol_sigma_r3/r4-like"/>
</dbReference>
<proteinExistence type="inferred from homology"/>
<dbReference type="Pfam" id="PF08281">
    <property type="entry name" value="Sigma70_r4_2"/>
    <property type="match status" value="1"/>
</dbReference>
<organism evidence="7 8">
    <name type="scientific">Tenacibaculum aiptasiae</name>
    <dbReference type="NCBI Taxonomy" id="426481"/>
    <lineage>
        <taxon>Bacteria</taxon>
        <taxon>Pseudomonadati</taxon>
        <taxon>Bacteroidota</taxon>
        <taxon>Flavobacteriia</taxon>
        <taxon>Flavobacteriales</taxon>
        <taxon>Flavobacteriaceae</taxon>
        <taxon>Tenacibaculum</taxon>
    </lineage>
</organism>
<dbReference type="CDD" id="cd06171">
    <property type="entry name" value="Sigma70_r4"/>
    <property type="match status" value="1"/>
</dbReference>
<evidence type="ECO:0000256" key="3">
    <source>
        <dbReference type="ARBA" id="ARBA00023082"/>
    </source>
</evidence>
<dbReference type="SUPFAM" id="SSF88659">
    <property type="entry name" value="Sigma3 and sigma4 domains of RNA polymerase sigma factors"/>
    <property type="match status" value="1"/>
</dbReference>
<evidence type="ECO:0000256" key="2">
    <source>
        <dbReference type="ARBA" id="ARBA00023015"/>
    </source>
</evidence>
<dbReference type="GO" id="GO:0006352">
    <property type="term" value="P:DNA-templated transcription initiation"/>
    <property type="evidence" value="ECO:0007669"/>
    <property type="project" value="InterPro"/>
</dbReference>
<evidence type="ECO:0000256" key="1">
    <source>
        <dbReference type="ARBA" id="ARBA00010641"/>
    </source>
</evidence>
<dbReference type="RefSeq" id="WP_150898412.1">
    <property type="nucleotide sequence ID" value="NZ_WAAU01000003.1"/>
</dbReference>
<dbReference type="GO" id="GO:0016987">
    <property type="term" value="F:sigma factor activity"/>
    <property type="evidence" value="ECO:0007669"/>
    <property type="project" value="UniProtKB-KW"/>
</dbReference>
<dbReference type="SUPFAM" id="SSF88946">
    <property type="entry name" value="Sigma2 domain of RNA polymerase sigma factors"/>
    <property type="match status" value="1"/>
</dbReference>
<dbReference type="Proteomes" id="UP000467305">
    <property type="component" value="Unassembled WGS sequence"/>
</dbReference>
<dbReference type="Gene3D" id="1.10.10.10">
    <property type="entry name" value="Winged helix-like DNA-binding domain superfamily/Winged helix DNA-binding domain"/>
    <property type="match status" value="1"/>
</dbReference>
<comment type="similarity">
    <text evidence="1">Belongs to the sigma-70 factor family. ECF subfamily.</text>
</comment>
<keyword evidence="4" id="KW-0804">Transcription</keyword>
<feature type="domain" description="RNA polymerase sigma factor 70 region 4 type 2" evidence="6">
    <location>
        <begin position="120"/>
        <end position="170"/>
    </location>
</feature>
<reference evidence="7 8" key="1">
    <citation type="submission" date="2019-09" db="EMBL/GenBank/DDBJ databases">
        <authorList>
            <person name="Cao W.R."/>
        </authorList>
    </citation>
    <scope>NUCLEOTIDE SEQUENCE [LARGE SCALE GENOMIC DNA]</scope>
    <source>
        <strain evidence="8">a4</strain>
    </source>
</reference>
<dbReference type="PANTHER" id="PTHR43133">
    <property type="entry name" value="RNA POLYMERASE ECF-TYPE SIGMA FACTO"/>
    <property type="match status" value="1"/>
</dbReference>
<dbReference type="InterPro" id="IPR039425">
    <property type="entry name" value="RNA_pol_sigma-70-like"/>
</dbReference>
<keyword evidence="2" id="KW-0805">Transcription regulation</keyword>
<accession>A0A7J5AT10</accession>
<dbReference type="InterPro" id="IPR014284">
    <property type="entry name" value="RNA_pol_sigma-70_dom"/>
</dbReference>
<keyword evidence="3" id="KW-0731">Sigma factor</keyword>
<keyword evidence="8" id="KW-1185">Reference proteome</keyword>
<protein>
    <submittedName>
        <fullName evidence="7">RNA polymerase sigma factor</fullName>
    </submittedName>
</protein>
<dbReference type="InterPro" id="IPR013249">
    <property type="entry name" value="RNA_pol_sigma70_r4_t2"/>
</dbReference>
<evidence type="ECO:0000259" key="5">
    <source>
        <dbReference type="Pfam" id="PF04542"/>
    </source>
</evidence>
<dbReference type="NCBIfam" id="TIGR02937">
    <property type="entry name" value="sigma70-ECF"/>
    <property type="match status" value="1"/>
</dbReference>
<dbReference type="InterPro" id="IPR007627">
    <property type="entry name" value="RNA_pol_sigma70_r2"/>
</dbReference>
<sequence length="187" mass="22339">MNEADFINQLTSKKYKDRAFSKLLDLYQERLYWHIRKLVGTHENADDVLQNTFVRVYKSLANFKQQSSLHTWMYKIAYNESMRFIEKEKKKTFSSLQDVSDKFLGDLKDDIFFDGDEAQLKLQTVLSQLPENQKKVFYMKYYDNLKFREISNILNIKEGTVKTHYYGAVKYIESNITKMSYIEKIKA</sequence>
<dbReference type="AlphaFoldDB" id="A0A7J5AT10"/>
<gene>
    <name evidence="7" type="ORF">F7018_02605</name>
</gene>
<dbReference type="PANTHER" id="PTHR43133:SF51">
    <property type="entry name" value="RNA POLYMERASE SIGMA FACTOR"/>
    <property type="match status" value="1"/>
</dbReference>
<evidence type="ECO:0000259" key="6">
    <source>
        <dbReference type="Pfam" id="PF08281"/>
    </source>
</evidence>
<dbReference type="Pfam" id="PF04542">
    <property type="entry name" value="Sigma70_r2"/>
    <property type="match status" value="1"/>
</dbReference>
<dbReference type="InterPro" id="IPR013325">
    <property type="entry name" value="RNA_pol_sigma_r2"/>
</dbReference>
<dbReference type="EMBL" id="WAAU01000003">
    <property type="protein sequence ID" value="KAB1160783.1"/>
    <property type="molecule type" value="Genomic_DNA"/>
</dbReference>